<organism evidence="1 2">
    <name type="scientific">Wenjunlia vitaminophila</name>
    <name type="common">Streptomyces vitaminophilus</name>
    <dbReference type="NCBI Taxonomy" id="76728"/>
    <lineage>
        <taxon>Bacteria</taxon>
        <taxon>Bacillati</taxon>
        <taxon>Actinomycetota</taxon>
        <taxon>Actinomycetes</taxon>
        <taxon>Kitasatosporales</taxon>
        <taxon>Streptomycetaceae</taxon>
        <taxon>Wenjunlia</taxon>
    </lineage>
</organism>
<evidence type="ECO:0000313" key="1">
    <source>
        <dbReference type="EMBL" id="KRV48778.1"/>
    </source>
</evidence>
<dbReference type="OrthoDB" id="4015141at2"/>
<keyword evidence="2" id="KW-1185">Reference proteome</keyword>
<name>A0A0T6LRM4_WENVI</name>
<protein>
    <submittedName>
        <fullName evidence="1">Uncharacterized protein</fullName>
    </submittedName>
</protein>
<evidence type="ECO:0000313" key="2">
    <source>
        <dbReference type="Proteomes" id="UP000050867"/>
    </source>
</evidence>
<sequence>MAEINPPAWQQAGSYPARTDRLSVITPGLYPGMAADESFPLRSRGGVRPSYQNAQMKVRAAPTPNMTVIVSAGWCWVDNRDSSGYGAYTCVNDADEILTVQPAGGVGQYRKDTVVAAVYDAETAGAVNEWRLEVIQGPYAASAGATVRGTLPPNCEVLADIAIAPSQATVAAGNITDVRRFAQPWGPVPLMSSADLDRPAVGQLRYRMDTDEWRYGKQDGTSGTLQRALPGAWTPWTPTWTTDDGIAIPSYGNATVNAYAVKIGRTTFANFEIIFGTTTNFGSGASAAHNWLFGLPYASARADQSIGFAELNNGTVGGRGLARCRINPALTAIYLDLSTGRVDGATWSGGVIDGVSPWTWASGYSIRGSVQYEAAS</sequence>
<proteinExistence type="predicted"/>
<dbReference type="STRING" id="76728.AQ490_23185"/>
<dbReference type="AlphaFoldDB" id="A0A0T6LRM4"/>
<dbReference type="RefSeq" id="WP_058032847.1">
    <property type="nucleotide sequence ID" value="NZ_LLZU01000018.1"/>
</dbReference>
<dbReference type="Proteomes" id="UP000050867">
    <property type="component" value="Unassembled WGS sequence"/>
</dbReference>
<reference evidence="1 2" key="1">
    <citation type="submission" date="2015-10" db="EMBL/GenBank/DDBJ databases">
        <title>Draft genome sequence of pyrrolomycin-producing Streptomyces vitaminophilus.</title>
        <authorList>
            <person name="Graham D.E."/>
            <person name="Mahan K.M."/>
            <person name="Klingeman D.M."/>
            <person name="Hettich R.L."/>
            <person name="Parry R.J."/>
        </authorList>
    </citation>
    <scope>NUCLEOTIDE SEQUENCE [LARGE SCALE GENOMIC DNA]</scope>
    <source>
        <strain evidence="1 2">ATCC 31673</strain>
    </source>
</reference>
<dbReference type="EMBL" id="LLZU01000018">
    <property type="protein sequence ID" value="KRV48778.1"/>
    <property type="molecule type" value="Genomic_DNA"/>
</dbReference>
<gene>
    <name evidence="1" type="ORF">AQ490_23185</name>
</gene>
<comment type="caution">
    <text evidence="1">The sequence shown here is derived from an EMBL/GenBank/DDBJ whole genome shotgun (WGS) entry which is preliminary data.</text>
</comment>
<accession>A0A0T6LRM4</accession>